<evidence type="ECO:0000256" key="1">
    <source>
        <dbReference type="SAM" id="Phobius"/>
    </source>
</evidence>
<sequence length="68" mass="7083">MTGTLLLDAGMCCATVWTAYFIPGVVIGTAGLAAAGAASPLYSAMTKHQRAKLALQIVQLSQELMAER</sequence>
<reference evidence="2 3" key="1">
    <citation type="journal article" date="2015" name="Nat. Commun.">
        <title>Production of butyrate from lysine and the Amadori product fructoselysine by a human gut commensal.</title>
        <authorList>
            <person name="Bui T.P."/>
            <person name="Ritari J."/>
            <person name="Boeren S."/>
            <person name="de Waard P."/>
            <person name="Plugge C.M."/>
            <person name="de Vos W.M."/>
        </authorList>
    </citation>
    <scope>NUCLEOTIDE SEQUENCE [LARGE SCALE GENOMIC DNA]</scope>
    <source>
        <strain evidence="2 3">AF211</strain>
    </source>
</reference>
<keyword evidence="3" id="KW-1185">Reference proteome</keyword>
<proteinExistence type="predicted"/>
<reference evidence="3" key="2">
    <citation type="submission" date="2015-04" db="EMBL/GenBank/DDBJ databases">
        <title>A butyrogenic pathway from the amino acid lysine in a human gut commensal.</title>
        <authorList>
            <person name="de Vos W.M."/>
            <person name="Bui N.T.P."/>
            <person name="Plugge C.M."/>
            <person name="Ritari J."/>
        </authorList>
    </citation>
    <scope>NUCLEOTIDE SEQUENCE [LARGE SCALE GENOMIC DNA]</scope>
    <source>
        <strain evidence="3">AF211</strain>
    </source>
</reference>
<organism evidence="2 3">
    <name type="scientific">Intestinimonas butyriciproducens</name>
    <dbReference type="NCBI Taxonomy" id="1297617"/>
    <lineage>
        <taxon>Bacteria</taxon>
        <taxon>Bacillati</taxon>
        <taxon>Bacillota</taxon>
        <taxon>Clostridia</taxon>
        <taxon>Eubacteriales</taxon>
        <taxon>Intestinimonas</taxon>
    </lineage>
</organism>
<evidence type="ECO:0000313" key="2">
    <source>
        <dbReference type="EMBL" id="ALP94851.1"/>
    </source>
</evidence>
<dbReference type="KEGG" id="ibu:IB211_02460"/>
<name>A0A0S2W698_9FIRM</name>
<dbReference type="Proteomes" id="UP000064844">
    <property type="component" value="Chromosome"/>
</dbReference>
<keyword evidence="1" id="KW-0812">Transmembrane</keyword>
<accession>A0A0S2W698</accession>
<dbReference type="RefSeq" id="WP_195608379.1">
    <property type="nucleotide sequence ID" value="NZ_CP011307.1"/>
</dbReference>
<keyword evidence="1" id="KW-1133">Transmembrane helix</keyword>
<evidence type="ECO:0000313" key="3">
    <source>
        <dbReference type="Proteomes" id="UP000064844"/>
    </source>
</evidence>
<dbReference type="eggNOG" id="ENOG5032FQQ">
    <property type="taxonomic scope" value="Bacteria"/>
</dbReference>
<feature type="transmembrane region" description="Helical" evidence="1">
    <location>
        <begin position="20"/>
        <end position="42"/>
    </location>
</feature>
<gene>
    <name evidence="2" type="ORF">IB211_02460</name>
</gene>
<keyword evidence="1" id="KW-0472">Membrane</keyword>
<dbReference type="EMBL" id="CP011307">
    <property type="protein sequence ID" value="ALP94851.1"/>
    <property type="molecule type" value="Genomic_DNA"/>
</dbReference>
<dbReference type="STRING" id="1297617.IB211_02460"/>
<protein>
    <submittedName>
        <fullName evidence="2">Uncharacterized protein</fullName>
    </submittedName>
</protein>
<dbReference type="AlphaFoldDB" id="A0A0S2W698"/>